<evidence type="ECO:0000313" key="2">
    <source>
        <dbReference type="EMBL" id="MFK2878562.1"/>
    </source>
</evidence>
<gene>
    <name evidence="2" type="ORF">ISP25_15935</name>
</gene>
<evidence type="ECO:0000313" key="3">
    <source>
        <dbReference type="Proteomes" id="UP001620339"/>
    </source>
</evidence>
<dbReference type="Gene3D" id="3.40.630.30">
    <property type="match status" value="1"/>
</dbReference>
<sequence>MTEAGVLLEAMDRIERSGAEFAVSFFASASKIEAWSAEGVLSILPCEGALLILRHDGPLLRVSHLASDQPSLSAALGKLIAMMPDQLMVADLVGKPGDIERVAQAYRRHGFAPYAQLVRMQRMGVPTMTADGVMGVELARAEDVPTLHAFMQRWLDPLSEQIQGVRELQEAVAASAVFVVRAGCELAGFLILEATGQSAVLRYWHVAGHCHGQGIGSRLMHAFFGRCASSRRVTLWVVADNVDAIAKYHHYGFSEDGMIDSIMVRRAETATR</sequence>
<organism evidence="2 3">
    <name type="scientific">Rhodanobacter hydrolyticus</name>
    <dbReference type="NCBI Taxonomy" id="2250595"/>
    <lineage>
        <taxon>Bacteria</taxon>
        <taxon>Pseudomonadati</taxon>
        <taxon>Pseudomonadota</taxon>
        <taxon>Gammaproteobacteria</taxon>
        <taxon>Lysobacterales</taxon>
        <taxon>Rhodanobacteraceae</taxon>
        <taxon>Rhodanobacter</taxon>
    </lineage>
</organism>
<dbReference type="Proteomes" id="UP001620339">
    <property type="component" value="Unassembled WGS sequence"/>
</dbReference>
<dbReference type="InterPro" id="IPR000182">
    <property type="entry name" value="GNAT_dom"/>
</dbReference>
<dbReference type="EMBL" id="JADIKK010000008">
    <property type="protein sequence ID" value="MFK2878562.1"/>
    <property type="molecule type" value="Genomic_DNA"/>
</dbReference>
<dbReference type="SUPFAM" id="SSF55729">
    <property type="entry name" value="Acyl-CoA N-acyltransferases (Nat)"/>
    <property type="match status" value="1"/>
</dbReference>
<protein>
    <submittedName>
        <fullName evidence="2">GNAT family N-acetyltransferase</fullName>
    </submittedName>
</protein>
<dbReference type="Pfam" id="PF00583">
    <property type="entry name" value="Acetyltransf_1"/>
    <property type="match status" value="1"/>
</dbReference>
<dbReference type="InterPro" id="IPR016181">
    <property type="entry name" value="Acyl_CoA_acyltransferase"/>
</dbReference>
<accession>A0ABW8J8D6</accession>
<keyword evidence="3" id="KW-1185">Reference proteome</keyword>
<name>A0ABW8J8D6_9GAMM</name>
<dbReference type="PROSITE" id="PS51186">
    <property type="entry name" value="GNAT"/>
    <property type="match status" value="1"/>
</dbReference>
<comment type="caution">
    <text evidence="2">The sequence shown here is derived from an EMBL/GenBank/DDBJ whole genome shotgun (WGS) entry which is preliminary data.</text>
</comment>
<proteinExistence type="predicted"/>
<evidence type="ECO:0000259" key="1">
    <source>
        <dbReference type="PROSITE" id="PS51186"/>
    </source>
</evidence>
<reference evidence="2 3" key="1">
    <citation type="submission" date="2020-10" db="EMBL/GenBank/DDBJ databases">
        <title>Phylogeny of dyella-like bacteria.</title>
        <authorList>
            <person name="Fu J."/>
        </authorList>
    </citation>
    <scope>NUCLEOTIDE SEQUENCE [LARGE SCALE GENOMIC DNA]</scope>
    <source>
        <strain evidence="2 3">KACC 19113</strain>
    </source>
</reference>
<dbReference type="RefSeq" id="WP_404615304.1">
    <property type="nucleotide sequence ID" value="NZ_JADIKK010000008.1"/>
</dbReference>
<feature type="domain" description="N-acetyltransferase" evidence="1">
    <location>
        <begin position="134"/>
        <end position="272"/>
    </location>
</feature>